<dbReference type="Pfam" id="PF13855">
    <property type="entry name" value="LRR_8"/>
    <property type="match status" value="1"/>
</dbReference>
<name>A0A7J7MNA4_9MAGN</name>
<keyword evidence="6" id="KW-0547">Nucleotide-binding</keyword>
<evidence type="ECO:0000256" key="8">
    <source>
        <dbReference type="ARBA" id="ARBA00022840"/>
    </source>
</evidence>
<dbReference type="GO" id="GO:0005524">
    <property type="term" value="F:ATP binding"/>
    <property type="evidence" value="ECO:0007669"/>
    <property type="project" value="UniProtKB-KW"/>
</dbReference>
<evidence type="ECO:0000256" key="1">
    <source>
        <dbReference type="ARBA" id="ARBA00012513"/>
    </source>
</evidence>
<evidence type="ECO:0000256" key="2">
    <source>
        <dbReference type="ARBA" id="ARBA00022527"/>
    </source>
</evidence>
<evidence type="ECO:0000256" key="5">
    <source>
        <dbReference type="ARBA" id="ARBA00022737"/>
    </source>
</evidence>
<dbReference type="PANTHER" id="PTHR48005">
    <property type="entry name" value="LEUCINE RICH REPEAT KINASE 2"/>
    <property type="match status" value="1"/>
</dbReference>
<evidence type="ECO:0000256" key="4">
    <source>
        <dbReference type="ARBA" id="ARBA00022679"/>
    </source>
</evidence>
<feature type="chain" id="PRO_5029624911" description="non-specific serine/threonine protein kinase" evidence="11">
    <location>
        <begin position="23"/>
        <end position="454"/>
    </location>
</feature>
<dbReference type="InterPro" id="IPR001611">
    <property type="entry name" value="Leu-rich_rpt"/>
</dbReference>
<protein>
    <recommendedName>
        <fullName evidence="1">non-specific serine/threonine protein kinase</fullName>
        <ecNumber evidence="1">2.7.11.1</ecNumber>
    </recommendedName>
</protein>
<dbReference type="GO" id="GO:0004674">
    <property type="term" value="F:protein serine/threonine kinase activity"/>
    <property type="evidence" value="ECO:0007669"/>
    <property type="project" value="UniProtKB-KW"/>
</dbReference>
<keyword evidence="13" id="KW-1185">Reference proteome</keyword>
<evidence type="ECO:0000313" key="12">
    <source>
        <dbReference type="EMBL" id="KAF6156198.1"/>
    </source>
</evidence>
<keyword evidence="11" id="KW-0732">Signal</keyword>
<evidence type="ECO:0000256" key="9">
    <source>
        <dbReference type="ARBA" id="ARBA00047899"/>
    </source>
</evidence>
<keyword evidence="2" id="KW-0723">Serine/threonine-protein kinase</keyword>
<proteinExistence type="predicted"/>
<keyword evidence="8" id="KW-0067">ATP-binding</keyword>
<reference evidence="12 13" key="1">
    <citation type="journal article" date="2020" name="IScience">
        <title>Genome Sequencing of the Endangered Kingdonia uniflora (Circaeasteraceae, Ranunculales) Reveals Potential Mechanisms of Evolutionary Specialization.</title>
        <authorList>
            <person name="Sun Y."/>
            <person name="Deng T."/>
            <person name="Zhang A."/>
            <person name="Moore M.J."/>
            <person name="Landis J.B."/>
            <person name="Lin N."/>
            <person name="Zhang H."/>
            <person name="Zhang X."/>
            <person name="Huang J."/>
            <person name="Zhang X."/>
            <person name="Sun H."/>
            <person name="Wang H."/>
        </authorList>
    </citation>
    <scope>NUCLEOTIDE SEQUENCE [LARGE SCALE GENOMIC DNA]</scope>
    <source>
        <strain evidence="12">TB1705</strain>
        <tissue evidence="12">Leaf</tissue>
    </source>
</reference>
<accession>A0A7J7MNA4</accession>
<keyword evidence="4" id="KW-0808">Transferase</keyword>
<comment type="catalytic activity">
    <reaction evidence="9">
        <text>L-threonyl-[protein] + ATP = O-phospho-L-threonyl-[protein] + ADP + H(+)</text>
        <dbReference type="Rhea" id="RHEA:46608"/>
        <dbReference type="Rhea" id="RHEA-COMP:11060"/>
        <dbReference type="Rhea" id="RHEA-COMP:11605"/>
        <dbReference type="ChEBI" id="CHEBI:15378"/>
        <dbReference type="ChEBI" id="CHEBI:30013"/>
        <dbReference type="ChEBI" id="CHEBI:30616"/>
        <dbReference type="ChEBI" id="CHEBI:61977"/>
        <dbReference type="ChEBI" id="CHEBI:456216"/>
        <dbReference type="EC" id="2.7.11.1"/>
    </reaction>
</comment>
<evidence type="ECO:0000256" key="3">
    <source>
        <dbReference type="ARBA" id="ARBA00022614"/>
    </source>
</evidence>
<evidence type="ECO:0000256" key="7">
    <source>
        <dbReference type="ARBA" id="ARBA00022777"/>
    </source>
</evidence>
<comment type="catalytic activity">
    <reaction evidence="10">
        <text>L-seryl-[protein] + ATP = O-phospho-L-seryl-[protein] + ADP + H(+)</text>
        <dbReference type="Rhea" id="RHEA:17989"/>
        <dbReference type="Rhea" id="RHEA-COMP:9863"/>
        <dbReference type="Rhea" id="RHEA-COMP:11604"/>
        <dbReference type="ChEBI" id="CHEBI:15378"/>
        <dbReference type="ChEBI" id="CHEBI:29999"/>
        <dbReference type="ChEBI" id="CHEBI:30616"/>
        <dbReference type="ChEBI" id="CHEBI:83421"/>
        <dbReference type="ChEBI" id="CHEBI:456216"/>
        <dbReference type="EC" id="2.7.11.1"/>
    </reaction>
</comment>
<dbReference type="Gene3D" id="3.80.10.10">
    <property type="entry name" value="Ribonuclease Inhibitor"/>
    <property type="match status" value="1"/>
</dbReference>
<dbReference type="AlphaFoldDB" id="A0A7J7MNA4"/>
<keyword evidence="7" id="KW-0418">Kinase</keyword>
<dbReference type="SUPFAM" id="SSF52058">
    <property type="entry name" value="L domain-like"/>
    <property type="match status" value="1"/>
</dbReference>
<evidence type="ECO:0000313" key="13">
    <source>
        <dbReference type="Proteomes" id="UP000541444"/>
    </source>
</evidence>
<evidence type="ECO:0000256" key="11">
    <source>
        <dbReference type="SAM" id="SignalP"/>
    </source>
</evidence>
<keyword evidence="5" id="KW-0677">Repeat</keyword>
<dbReference type="PANTHER" id="PTHR48005:SF24">
    <property type="entry name" value="LRR RECEPTOR-LIKE SERINE_THREONINE-PROTEIN KINASE"/>
    <property type="match status" value="1"/>
</dbReference>
<dbReference type="Pfam" id="PF00560">
    <property type="entry name" value="LRR_1"/>
    <property type="match status" value="1"/>
</dbReference>
<comment type="caution">
    <text evidence="12">The sequence shown here is derived from an EMBL/GenBank/DDBJ whole genome shotgun (WGS) entry which is preliminary data.</text>
</comment>
<dbReference type="Proteomes" id="UP000541444">
    <property type="component" value="Unassembled WGS sequence"/>
</dbReference>
<keyword evidence="3" id="KW-0433">Leucine-rich repeat</keyword>
<dbReference type="EC" id="2.7.11.1" evidence="1"/>
<dbReference type="InterPro" id="IPR051420">
    <property type="entry name" value="Ser_Thr_Kinases_DiverseReg"/>
</dbReference>
<dbReference type="InterPro" id="IPR032675">
    <property type="entry name" value="LRR_dom_sf"/>
</dbReference>
<evidence type="ECO:0000256" key="10">
    <source>
        <dbReference type="ARBA" id="ARBA00048679"/>
    </source>
</evidence>
<dbReference type="OrthoDB" id="676979at2759"/>
<dbReference type="FunFam" id="3.80.10.10:FF:000383">
    <property type="entry name" value="Leucine-rich repeat receptor protein kinase EMS1"/>
    <property type="match status" value="1"/>
</dbReference>
<sequence>MASFGFLLYFVSIFLIFSCVFSYDEISLTPNEQESTYKVLEAINSAIQWRSLFPDDLCNSGPHGIVCEYFNDDSNNPNITNLHVTELSFGYVSDYSSNPPCNPTNASFSPQITNLTHLRKLFFYKCFGDSNTKVSLPGYLSSLSSTIEELVFIENPSLFGTLSGKLGNFKYLKKLVLTGTMVSGEIPEKISMFPLMEQITLSRNGFSGFVPETMGLLQKLKVLDLSNNGFQGILPSSLGNLTELIKLDVGFNLFNGRIPEELSSLKKLEFLDLSNNGFSPFGVPLFLSEMVRLKEVYLTGNKLGGQIPEIWEKLGGILGLGLSGLGLVGEIPSSMGVYLRNVSYLGLDNNELEGEVPEEFTLLESINELNLEKNKLSGRVPFSDNFTAKVGVKLKLGGNEGLCLMSGENILGNLRVCEKVSIPSPVLVSGCYSMQRGVYSHLLLMMGFWVLNFL</sequence>
<evidence type="ECO:0000256" key="6">
    <source>
        <dbReference type="ARBA" id="ARBA00022741"/>
    </source>
</evidence>
<dbReference type="EMBL" id="JACGCM010001363">
    <property type="protein sequence ID" value="KAF6156198.1"/>
    <property type="molecule type" value="Genomic_DNA"/>
</dbReference>
<feature type="signal peptide" evidence="11">
    <location>
        <begin position="1"/>
        <end position="22"/>
    </location>
</feature>
<organism evidence="12 13">
    <name type="scientific">Kingdonia uniflora</name>
    <dbReference type="NCBI Taxonomy" id="39325"/>
    <lineage>
        <taxon>Eukaryota</taxon>
        <taxon>Viridiplantae</taxon>
        <taxon>Streptophyta</taxon>
        <taxon>Embryophyta</taxon>
        <taxon>Tracheophyta</taxon>
        <taxon>Spermatophyta</taxon>
        <taxon>Magnoliopsida</taxon>
        <taxon>Ranunculales</taxon>
        <taxon>Circaeasteraceae</taxon>
        <taxon>Kingdonia</taxon>
    </lineage>
</organism>
<gene>
    <name evidence="12" type="ORF">GIB67_030201</name>
</gene>